<keyword evidence="7" id="KW-1185">Reference proteome</keyword>
<dbReference type="RefSeq" id="XP_038776465.1">
    <property type="nucleotide sequence ID" value="XM_038920537.1"/>
</dbReference>
<dbReference type="KEGG" id="bnn:FOA43_000203"/>
<dbReference type="GO" id="GO:0004674">
    <property type="term" value="F:protein serine/threonine kinase activity"/>
    <property type="evidence" value="ECO:0007669"/>
    <property type="project" value="UniProtKB-KW"/>
</dbReference>
<dbReference type="InterPro" id="IPR000719">
    <property type="entry name" value="Prot_kinase_dom"/>
</dbReference>
<dbReference type="InterPro" id="IPR011009">
    <property type="entry name" value="Kinase-like_dom_sf"/>
</dbReference>
<evidence type="ECO:0000256" key="2">
    <source>
        <dbReference type="ARBA" id="ARBA00022741"/>
    </source>
</evidence>
<dbReference type="Proteomes" id="UP000662931">
    <property type="component" value="Chromosome 1"/>
</dbReference>
<keyword evidence="1" id="KW-0808">Transferase</keyword>
<dbReference type="GO" id="GO:0005524">
    <property type="term" value="F:ATP binding"/>
    <property type="evidence" value="ECO:0007669"/>
    <property type="project" value="UniProtKB-KW"/>
</dbReference>
<feature type="compositionally biased region" description="Acidic residues" evidence="4">
    <location>
        <begin position="489"/>
        <end position="503"/>
    </location>
</feature>
<evidence type="ECO:0000313" key="6">
    <source>
        <dbReference type="EMBL" id="QPG72900.1"/>
    </source>
</evidence>
<gene>
    <name evidence="6" type="ORF">FOA43_000203</name>
</gene>
<dbReference type="PANTHER" id="PTHR24055">
    <property type="entry name" value="MITOGEN-ACTIVATED PROTEIN KINASE"/>
    <property type="match status" value="1"/>
</dbReference>
<protein>
    <recommendedName>
        <fullName evidence="5">Protein kinase domain-containing protein</fullName>
    </recommendedName>
</protein>
<dbReference type="PROSITE" id="PS00108">
    <property type="entry name" value="PROTEIN_KINASE_ST"/>
    <property type="match status" value="1"/>
</dbReference>
<dbReference type="InterPro" id="IPR008271">
    <property type="entry name" value="Ser/Thr_kinase_AS"/>
</dbReference>
<dbReference type="OrthoDB" id="2158884at2759"/>
<evidence type="ECO:0000256" key="1">
    <source>
        <dbReference type="ARBA" id="ARBA00022527"/>
    </source>
</evidence>
<reference evidence="6" key="1">
    <citation type="submission" date="2020-10" db="EMBL/GenBank/DDBJ databases">
        <authorList>
            <person name="Roach M.J.R."/>
        </authorList>
    </citation>
    <scope>NUCLEOTIDE SEQUENCE</scope>
    <source>
        <strain evidence="6">CBS 1945</strain>
    </source>
</reference>
<evidence type="ECO:0000313" key="7">
    <source>
        <dbReference type="Proteomes" id="UP000662931"/>
    </source>
</evidence>
<keyword evidence="1" id="KW-0418">Kinase</keyword>
<accession>A0A875RMY5</accession>
<dbReference type="GeneID" id="62193604"/>
<feature type="domain" description="Protein kinase" evidence="5">
    <location>
        <begin position="44"/>
        <end position="394"/>
    </location>
</feature>
<sequence length="620" mass="71031">MSQIQQRSDSMSHVWRCESGVPIYPLTYDCTPRSLPVKLANERYRLVGGLGSGSFGSVMMAKVRRSALKIIKEEMSLSHDTLLEPIKESGKTSYDLVAIKILNRKLTNLQDYSKVKEVKFILSVTSHQNLVQVYDLFVDKASFKLHIVMEALDQNLYQLLKARKGSLFSSGTLKSILSQILAAIRHIHRCHFFHRDVKPENILVMPTVSFYGSKESVPPLMRKDSYVVKLADYGLARHISNTKPFTAYVSTRWYRSPEILLRNKSYSFPVDIWAFGCVAVEAATFTPLLPGQNELDQTWKVLELLGYPEKTSSDDLDLLVTPPLGGYWEDAQLLASNLGFCLPKLPGSTIHNVLPRKDIERSERHELYKVIQSCLLWDPKLRGIAEKLAQSSYFDCTVLRTEDAKLNKVRRDFQNSLTNLEVKFDNEESTKIPLPEVTSDTIFNDENKQEPSEVWQTKLKRLPHITMDMFRIFKQKSESSNDVQRSISTEEESVPSLEEEPYEEFQGRSEETGYFDLGINSSLKSRLSEALEFENTDGERLATTPIEKISPEDSAILREKHHLSNRNESQLPTVDISSYNNEHDIIKGSRNQNLIDTLSYSYDQNLNEYENSFYDWTTTQ</sequence>
<feature type="region of interest" description="Disordered" evidence="4">
    <location>
        <begin position="481"/>
        <end position="511"/>
    </location>
</feature>
<proteinExistence type="predicted"/>
<dbReference type="SMART" id="SM00220">
    <property type="entry name" value="S_TKc"/>
    <property type="match status" value="1"/>
</dbReference>
<dbReference type="SUPFAM" id="SSF56112">
    <property type="entry name" value="Protein kinase-like (PK-like)"/>
    <property type="match status" value="1"/>
</dbReference>
<evidence type="ECO:0000259" key="5">
    <source>
        <dbReference type="PROSITE" id="PS50011"/>
    </source>
</evidence>
<dbReference type="PROSITE" id="PS50011">
    <property type="entry name" value="PROTEIN_KINASE_DOM"/>
    <property type="match status" value="1"/>
</dbReference>
<dbReference type="Gene3D" id="3.30.200.20">
    <property type="entry name" value="Phosphorylase Kinase, domain 1"/>
    <property type="match status" value="1"/>
</dbReference>
<dbReference type="Pfam" id="PF00069">
    <property type="entry name" value="Pkinase"/>
    <property type="match status" value="1"/>
</dbReference>
<evidence type="ECO:0000256" key="4">
    <source>
        <dbReference type="SAM" id="MobiDB-lite"/>
    </source>
</evidence>
<organism evidence="6 7">
    <name type="scientific">Eeniella nana</name>
    <name type="common">Yeast</name>
    <name type="synonym">Brettanomyces nanus</name>
    <dbReference type="NCBI Taxonomy" id="13502"/>
    <lineage>
        <taxon>Eukaryota</taxon>
        <taxon>Fungi</taxon>
        <taxon>Dikarya</taxon>
        <taxon>Ascomycota</taxon>
        <taxon>Saccharomycotina</taxon>
        <taxon>Pichiomycetes</taxon>
        <taxon>Pichiales</taxon>
        <taxon>Pichiaceae</taxon>
        <taxon>Brettanomyces</taxon>
    </lineage>
</organism>
<dbReference type="Gene3D" id="1.10.510.10">
    <property type="entry name" value="Transferase(Phosphotransferase) domain 1"/>
    <property type="match status" value="1"/>
</dbReference>
<name>A0A875RMY5_EENNA</name>
<evidence type="ECO:0000256" key="3">
    <source>
        <dbReference type="ARBA" id="ARBA00022840"/>
    </source>
</evidence>
<keyword evidence="3" id="KW-0067">ATP-binding</keyword>
<keyword evidence="2" id="KW-0547">Nucleotide-binding</keyword>
<dbReference type="EMBL" id="CP064812">
    <property type="protein sequence ID" value="QPG72900.1"/>
    <property type="molecule type" value="Genomic_DNA"/>
</dbReference>
<dbReference type="AlphaFoldDB" id="A0A875RMY5"/>
<dbReference type="InterPro" id="IPR050117">
    <property type="entry name" value="MAPK"/>
</dbReference>
<keyword evidence="1" id="KW-0723">Serine/threonine-protein kinase</keyword>